<dbReference type="AlphaFoldDB" id="A0A561F1M3"/>
<accession>A0A561F1M3</accession>
<feature type="region of interest" description="Disordered" evidence="1">
    <location>
        <begin position="314"/>
        <end position="335"/>
    </location>
</feature>
<gene>
    <name evidence="2" type="ORF">FB465_6965</name>
</gene>
<reference evidence="2 3" key="1">
    <citation type="submission" date="2019-06" db="EMBL/GenBank/DDBJ databases">
        <title>Sequencing the genomes of 1000 actinobacteria strains.</title>
        <authorList>
            <person name="Klenk H.-P."/>
        </authorList>
    </citation>
    <scope>NUCLEOTIDE SEQUENCE [LARGE SCALE GENOMIC DNA]</scope>
    <source>
        <strain evidence="2 3">DSM 41649</strain>
    </source>
</reference>
<keyword evidence="3" id="KW-1185">Reference proteome</keyword>
<sequence>MKDWLGFSVAADTPNFVITYGEWLNQQPDADALRRAQAIGETCEADLAALEKLFDCNFNAGGRNRYGTWVHVSHSDGPGDVSNLGWLRDQISRISIGSTYIPTAPTPSQQNVFDEFARMLFVAELAEILMDFTGYGWNRSWSDGEALSIVLATELHPIGYYRSGNGPRVNEWLGTTDRPDWVTNTAQSDADRVSYGCGILFINYLRHQLGYSLEQIIRTRGSDLADRFDALTGVGHNFAFPAFARILAEHIPVGSGINMPVDNVFPLRDGNDRSVGLSKSWTQISRPRVSPDAPSTFRAKRRIHLRGTRIPLLADRGHPRARRRRNRIRLRSSED</sequence>
<evidence type="ECO:0000256" key="1">
    <source>
        <dbReference type="SAM" id="MobiDB-lite"/>
    </source>
</evidence>
<comment type="caution">
    <text evidence="2">The sequence shown here is derived from an EMBL/GenBank/DDBJ whole genome shotgun (WGS) entry which is preliminary data.</text>
</comment>
<evidence type="ECO:0000313" key="3">
    <source>
        <dbReference type="Proteomes" id="UP000318416"/>
    </source>
</evidence>
<dbReference type="OrthoDB" id="4303551at2"/>
<dbReference type="Proteomes" id="UP000318416">
    <property type="component" value="Unassembled WGS sequence"/>
</dbReference>
<protein>
    <submittedName>
        <fullName evidence="2">Uncharacterized protein</fullName>
    </submittedName>
</protein>
<dbReference type="RefSeq" id="WP_145796855.1">
    <property type="nucleotide sequence ID" value="NZ_BAAABR010000070.1"/>
</dbReference>
<name>A0A561F1M3_9ACTN</name>
<evidence type="ECO:0000313" key="2">
    <source>
        <dbReference type="EMBL" id="TWE21751.1"/>
    </source>
</evidence>
<organism evidence="2 3">
    <name type="scientific">Kitasatospora atroaurantiaca</name>
    <dbReference type="NCBI Taxonomy" id="285545"/>
    <lineage>
        <taxon>Bacteria</taxon>
        <taxon>Bacillati</taxon>
        <taxon>Actinomycetota</taxon>
        <taxon>Actinomycetes</taxon>
        <taxon>Kitasatosporales</taxon>
        <taxon>Streptomycetaceae</taxon>
        <taxon>Kitasatospora</taxon>
    </lineage>
</organism>
<proteinExistence type="predicted"/>
<feature type="compositionally biased region" description="Basic residues" evidence="1">
    <location>
        <begin position="319"/>
        <end position="335"/>
    </location>
</feature>
<dbReference type="EMBL" id="VIVR01000001">
    <property type="protein sequence ID" value="TWE21751.1"/>
    <property type="molecule type" value="Genomic_DNA"/>
</dbReference>